<keyword evidence="3" id="KW-1185">Reference proteome</keyword>
<organism evidence="2 3">
    <name type="scientific">Paraconexibacter antarcticus</name>
    <dbReference type="NCBI Taxonomy" id="2949664"/>
    <lineage>
        <taxon>Bacteria</taxon>
        <taxon>Bacillati</taxon>
        <taxon>Actinomycetota</taxon>
        <taxon>Thermoleophilia</taxon>
        <taxon>Solirubrobacterales</taxon>
        <taxon>Paraconexibacteraceae</taxon>
        <taxon>Paraconexibacter</taxon>
    </lineage>
</organism>
<dbReference type="InterPro" id="IPR026555">
    <property type="entry name" value="NSL3/Tex30"/>
</dbReference>
<dbReference type="GO" id="GO:0016787">
    <property type="term" value="F:hydrolase activity"/>
    <property type="evidence" value="ECO:0007669"/>
    <property type="project" value="UniProtKB-KW"/>
</dbReference>
<dbReference type="InterPro" id="IPR029058">
    <property type="entry name" value="AB_hydrolase_fold"/>
</dbReference>
<sequence>MAPLTLPTPPGEARVHLHAAAGEPAGALVLGHGAGGSITAPDLQAVTAAATAAGVTVALVEQPYRVAGRRNAPPAATLDAAWLPIVGQLRAGPLAGLPVVCGGRSSGARVACRTAAAAGAAGVLALAFPLQPPNARKDGTLGPSRRPELEAAAAACPVLVVQGETDRFGMVPDGVAPGVTLARIRGDHGLKGDRAALTAAVLTWLCSVLPGARPA</sequence>
<proteinExistence type="predicted"/>
<name>A0ABY5DSS9_9ACTN</name>
<evidence type="ECO:0000259" key="1">
    <source>
        <dbReference type="Pfam" id="PF20408"/>
    </source>
</evidence>
<protein>
    <submittedName>
        <fullName evidence="2">Alpha/beta hydrolase</fullName>
    </submittedName>
</protein>
<evidence type="ECO:0000313" key="2">
    <source>
        <dbReference type="EMBL" id="UTI64736.1"/>
    </source>
</evidence>
<dbReference type="InterPro" id="IPR046879">
    <property type="entry name" value="KANL3/Tex30_Abhydrolase"/>
</dbReference>
<dbReference type="Proteomes" id="UP001056035">
    <property type="component" value="Chromosome"/>
</dbReference>
<feature type="domain" description="KANL3/Tex30 alpha/beta hydrolase-like" evidence="1">
    <location>
        <begin position="27"/>
        <end position="171"/>
    </location>
</feature>
<evidence type="ECO:0000313" key="3">
    <source>
        <dbReference type="Proteomes" id="UP001056035"/>
    </source>
</evidence>
<dbReference type="Gene3D" id="3.40.50.1820">
    <property type="entry name" value="alpha/beta hydrolase"/>
    <property type="match status" value="1"/>
</dbReference>
<accession>A0ABY5DSS9</accession>
<keyword evidence="2" id="KW-0378">Hydrolase</keyword>
<dbReference type="PANTHER" id="PTHR13136">
    <property type="entry name" value="TESTIS DEVELOPMENT PROTEIN PRTD"/>
    <property type="match status" value="1"/>
</dbReference>
<gene>
    <name evidence="2" type="ORF">NBH00_00660</name>
</gene>
<dbReference type="PANTHER" id="PTHR13136:SF11">
    <property type="entry name" value="TESTIS-EXPRESSED PROTEIN 30"/>
    <property type="match status" value="1"/>
</dbReference>
<dbReference type="Pfam" id="PF20408">
    <property type="entry name" value="Abhydrolase_11"/>
    <property type="match status" value="1"/>
</dbReference>
<reference evidence="2 3" key="1">
    <citation type="submission" date="2022-06" db="EMBL/GenBank/DDBJ databases">
        <title>Paraconexibacter antarcticus.</title>
        <authorList>
            <person name="Kim C.S."/>
        </authorList>
    </citation>
    <scope>NUCLEOTIDE SEQUENCE [LARGE SCALE GENOMIC DNA]</scope>
    <source>
        <strain evidence="2 3">02-257</strain>
    </source>
</reference>
<dbReference type="SUPFAM" id="SSF53474">
    <property type="entry name" value="alpha/beta-Hydrolases"/>
    <property type="match status" value="1"/>
</dbReference>
<dbReference type="EMBL" id="CP098502">
    <property type="protein sequence ID" value="UTI64736.1"/>
    <property type="molecule type" value="Genomic_DNA"/>
</dbReference>